<evidence type="ECO:0000256" key="1">
    <source>
        <dbReference type="ARBA" id="ARBA00004571"/>
    </source>
</evidence>
<feature type="chain" id="PRO_5036083960" evidence="10">
    <location>
        <begin position="23"/>
        <end position="1205"/>
    </location>
</feature>
<evidence type="ECO:0000313" key="16">
    <source>
        <dbReference type="Proteomes" id="UP000298073"/>
    </source>
</evidence>
<dbReference type="InterPro" id="IPR037066">
    <property type="entry name" value="Plug_dom_sf"/>
</dbReference>
<evidence type="ECO:0000256" key="4">
    <source>
        <dbReference type="ARBA" id="ARBA00022692"/>
    </source>
</evidence>
<dbReference type="InterPro" id="IPR023997">
    <property type="entry name" value="TonB-dep_OMP_SusC/RagA_CS"/>
</dbReference>
<reference evidence="13 15" key="1">
    <citation type="submission" date="2018-09" db="EMBL/GenBank/DDBJ databases">
        <title>Murine metabolic-syndrome-specific gut microbial biobank.</title>
        <authorList>
            <person name="Liu C."/>
        </authorList>
    </citation>
    <scope>NUCLEOTIDE SEQUENCE [LARGE SCALE GENOMIC DNA]</scope>
    <source>
        <strain evidence="13 15">0.1X-D8-26</strain>
    </source>
</reference>
<keyword evidence="4 8" id="KW-0812">Transmembrane</keyword>
<keyword evidence="3 8" id="KW-1134">Transmembrane beta strand</keyword>
<reference evidence="14 16" key="2">
    <citation type="submission" date="2019-03" db="EMBL/GenBank/DDBJ databases">
        <title>Diversity of the mouse oral microbiome.</title>
        <authorList>
            <person name="Joseph S."/>
            <person name="Aduse-Opoku J."/>
            <person name="Curtis M."/>
            <person name="Wade W."/>
            <person name="Hashim A."/>
        </authorList>
    </citation>
    <scope>NUCLEOTIDE SEQUENCE [LARGE SCALE GENOMIC DNA]</scope>
    <source>
        <strain evidence="14 16">P2318</strain>
    </source>
</reference>
<evidence type="ECO:0000256" key="5">
    <source>
        <dbReference type="ARBA" id="ARBA00023077"/>
    </source>
</evidence>
<proteinExistence type="inferred from homology"/>
<keyword evidence="5 9" id="KW-0798">TonB box</keyword>
<evidence type="ECO:0000313" key="14">
    <source>
        <dbReference type="EMBL" id="TFU48595.1"/>
    </source>
</evidence>
<evidence type="ECO:0000313" key="13">
    <source>
        <dbReference type="EMBL" id="RLT81496.1"/>
    </source>
</evidence>
<evidence type="ECO:0000256" key="2">
    <source>
        <dbReference type="ARBA" id="ARBA00022448"/>
    </source>
</evidence>
<dbReference type="Gene3D" id="2.60.40.1120">
    <property type="entry name" value="Carboxypeptidase-like, regulatory domain"/>
    <property type="match status" value="1"/>
</dbReference>
<dbReference type="OrthoDB" id="9768177at2"/>
<protein>
    <submittedName>
        <fullName evidence="13">SusC/RagA family TonB-linked outer membrane protein</fullName>
    </submittedName>
</protein>
<dbReference type="Gene3D" id="3.55.50.30">
    <property type="match status" value="1"/>
</dbReference>
<keyword evidence="2 8" id="KW-0813">Transport</keyword>
<dbReference type="Proteomes" id="UP000298073">
    <property type="component" value="Unassembled WGS sequence"/>
</dbReference>
<comment type="subcellular location">
    <subcellularLocation>
        <location evidence="1 8">Cell outer membrane</location>
        <topology evidence="1 8">Multi-pass membrane protein</topology>
    </subcellularLocation>
</comment>
<dbReference type="EMBL" id="SPPV01000028">
    <property type="protein sequence ID" value="TFU48595.1"/>
    <property type="molecule type" value="Genomic_DNA"/>
</dbReference>
<dbReference type="PROSITE" id="PS52016">
    <property type="entry name" value="TONB_DEPENDENT_REC_3"/>
    <property type="match status" value="1"/>
</dbReference>
<dbReference type="InterPro" id="IPR036942">
    <property type="entry name" value="Beta-barrel_TonB_sf"/>
</dbReference>
<dbReference type="RefSeq" id="WP_121765156.1">
    <property type="nucleotide sequence ID" value="NZ_CABIXU010000001.1"/>
</dbReference>
<dbReference type="NCBIfam" id="TIGR04057">
    <property type="entry name" value="SusC_RagA_signa"/>
    <property type="match status" value="1"/>
</dbReference>
<dbReference type="EMBL" id="RAZM01000004">
    <property type="protein sequence ID" value="RLT81496.1"/>
    <property type="molecule type" value="Genomic_DNA"/>
</dbReference>
<dbReference type="Proteomes" id="UP000267159">
    <property type="component" value="Unassembled WGS sequence"/>
</dbReference>
<dbReference type="Gene3D" id="2.170.130.10">
    <property type="entry name" value="TonB-dependent receptor, plug domain"/>
    <property type="match status" value="1"/>
</dbReference>
<dbReference type="NCBIfam" id="TIGR04056">
    <property type="entry name" value="OMP_RagA_SusC"/>
    <property type="match status" value="1"/>
</dbReference>
<sequence length="1205" mass="137050">MKKIKFALMFILLLCTLQQIWAQDKKISFDFQNEPMPSALRKIAQTYNQKISFSHEDISLYKANASVHAKDVQDALRQTLVGTPLLFKEKGEFITVFLDPTSTEAIKRKNLCVITGSVHDELGDPLPGATVTITHESQQWGGSTDIDGNFTVYAPRPIIEKEKCFIQASFIGFKKERLAINPQKLNIKLVLQTSSNEINEVVITGYGNIDARRNTSAITSLKMDDILMPGMTSIEQALEGRVPDMIFMANSGEVGATARMRIRGTSTLVGNREPLWVLDGIPLTDPVDVTTEQLNDPDYINYIGNAISGINPQDIERIDVLKDAAATALYGTRAANGVIVITTKKGHIGAPSINYSGELKIIARPRYTDHNINLMNSQERVQFGKDLCDLHYAFPAQMSMVGYEGAYYDYIKGNTTFDEFQNQVRWFENVNTDWFKILAHDALTHNHTLSVSGGNRSTRYYASLGYTSEDAVVRTQYNDRYTGTLNLQSTINKSFQVNFRMNGNIAKKNYLPSEIDALGYAYNTTRALPCYNPDGSLYYYKRHAYNIERKEDSSYKYNYNIINEMNNMSQTYDSNQLITALDLQYRYEHILDATMTMSYQRSASTTETWYGEKTNYIAHLKNGELEDTPLKGDDGKCALPYGGVLNTSNNITDNITFRAQVNYHQGVGANQKHLLGANLGYEVSAYKNKGFTDQTRGYFKERGMKYLEEMTLEEILQYPDYAQWTIQPHRTVQSTKTNKISGYLTMTYSYDNYFTVNMNGRFDASNKFGSRSNKKFLPIWSVSGMFNIKETLCKNFEAADEMRLRFSYGKTGNMVDGQTPNLLLRQGSMNYYFGENYAKVYAYPNPNLRWEQTDEYNLGFDLSFFQNRLTIGSDFYYKKTKDAFTTVPVSTVNGLSEYVMNGGDITNKGFSIYLSGYPIRNEEWQWYLSTNYSLYKNTVNNDVINNYKIDDYLNGTAIVGGESIGTFYSYEFLGLNPTNGVPMFDDYNDRRHLLENKSLEDIVKTVLVKSGTREPKFNGSLYSTLTWKQLSLSTNFTYNLGNKIRKFALYSDIVKGVSSENNVRKEFVNRWRVPGDEHKTVYPSLISPSDPQYSNYINHYSAQGGNFSNIPKYADNLWSMYDYSNIRVVSGSYFRLSSLSLRYRFTPKMLQKTPFKTASINFSTNNVFTICSKELDGQDPSQSGFSTTTALSIRPSYTMGVQVSF</sequence>
<dbReference type="Pfam" id="PF00593">
    <property type="entry name" value="TonB_dep_Rec_b-barrel"/>
    <property type="match status" value="1"/>
</dbReference>
<dbReference type="SUPFAM" id="SSF56935">
    <property type="entry name" value="Porins"/>
    <property type="match status" value="1"/>
</dbReference>
<keyword evidence="6 8" id="KW-0472">Membrane</keyword>
<comment type="similarity">
    <text evidence="8 9">Belongs to the TonB-dependent receptor family.</text>
</comment>
<dbReference type="Pfam" id="PF07715">
    <property type="entry name" value="Plug"/>
    <property type="match status" value="1"/>
</dbReference>
<organism evidence="13 15">
    <name type="scientific">Bacteroides acidifaciens</name>
    <dbReference type="NCBI Taxonomy" id="85831"/>
    <lineage>
        <taxon>Bacteria</taxon>
        <taxon>Pseudomonadati</taxon>
        <taxon>Bacteroidota</taxon>
        <taxon>Bacteroidia</taxon>
        <taxon>Bacteroidales</taxon>
        <taxon>Bacteroidaceae</taxon>
        <taxon>Bacteroides</taxon>
    </lineage>
</organism>
<dbReference type="Pfam" id="PF13715">
    <property type="entry name" value="CarbopepD_reg_2"/>
    <property type="match status" value="1"/>
</dbReference>
<evidence type="ECO:0000313" key="15">
    <source>
        <dbReference type="Proteomes" id="UP000267159"/>
    </source>
</evidence>
<dbReference type="InterPro" id="IPR039426">
    <property type="entry name" value="TonB-dep_rcpt-like"/>
</dbReference>
<evidence type="ECO:0000256" key="7">
    <source>
        <dbReference type="ARBA" id="ARBA00023237"/>
    </source>
</evidence>
<dbReference type="Gene3D" id="2.40.170.20">
    <property type="entry name" value="TonB-dependent receptor, beta-barrel domain"/>
    <property type="match status" value="1"/>
</dbReference>
<evidence type="ECO:0000256" key="8">
    <source>
        <dbReference type="PROSITE-ProRule" id="PRU01360"/>
    </source>
</evidence>
<dbReference type="InterPro" id="IPR012910">
    <property type="entry name" value="Plug_dom"/>
</dbReference>
<evidence type="ECO:0000256" key="3">
    <source>
        <dbReference type="ARBA" id="ARBA00022452"/>
    </source>
</evidence>
<accession>A0A3L7Z687</accession>
<keyword evidence="10" id="KW-0732">Signal</keyword>
<feature type="domain" description="TonB-dependent receptor plug" evidence="12">
    <location>
        <begin position="212"/>
        <end position="338"/>
    </location>
</feature>
<gene>
    <name evidence="13" type="ORF">D7Y07_02510</name>
    <name evidence="14" type="ORF">E4T97_13095</name>
</gene>
<name>A0A3L7Z687_9BACE</name>
<dbReference type="AlphaFoldDB" id="A0A3L7Z687"/>
<evidence type="ECO:0000256" key="9">
    <source>
        <dbReference type="RuleBase" id="RU003357"/>
    </source>
</evidence>
<dbReference type="InterPro" id="IPR023996">
    <property type="entry name" value="TonB-dep_OMP_SusC/RagA"/>
</dbReference>
<evidence type="ECO:0000259" key="12">
    <source>
        <dbReference type="Pfam" id="PF07715"/>
    </source>
</evidence>
<evidence type="ECO:0000256" key="6">
    <source>
        <dbReference type="ARBA" id="ARBA00023136"/>
    </source>
</evidence>
<dbReference type="InterPro" id="IPR000531">
    <property type="entry name" value="Beta-barrel_TonB"/>
</dbReference>
<evidence type="ECO:0000259" key="11">
    <source>
        <dbReference type="Pfam" id="PF00593"/>
    </source>
</evidence>
<comment type="caution">
    <text evidence="13">The sequence shown here is derived from an EMBL/GenBank/DDBJ whole genome shotgun (WGS) entry which is preliminary data.</text>
</comment>
<keyword evidence="7 8" id="KW-0998">Cell outer membrane</keyword>
<dbReference type="GO" id="GO:0009279">
    <property type="term" value="C:cell outer membrane"/>
    <property type="evidence" value="ECO:0007669"/>
    <property type="project" value="UniProtKB-SubCell"/>
</dbReference>
<dbReference type="STRING" id="1235814.GCA_000613385_02618"/>
<dbReference type="SUPFAM" id="SSF49464">
    <property type="entry name" value="Carboxypeptidase regulatory domain-like"/>
    <property type="match status" value="1"/>
</dbReference>
<feature type="signal peptide" evidence="10">
    <location>
        <begin position="1"/>
        <end position="22"/>
    </location>
</feature>
<dbReference type="InterPro" id="IPR008969">
    <property type="entry name" value="CarboxyPept-like_regulatory"/>
</dbReference>
<evidence type="ECO:0000256" key="10">
    <source>
        <dbReference type="SAM" id="SignalP"/>
    </source>
</evidence>
<feature type="domain" description="TonB-dependent receptor-like beta-barrel" evidence="11">
    <location>
        <begin position="556"/>
        <end position="1027"/>
    </location>
</feature>